<dbReference type="OrthoDB" id="5579028at2759"/>
<keyword evidence="1" id="KW-0175">Coiled coil</keyword>
<keyword evidence="4" id="KW-1185">Reference proteome</keyword>
<feature type="compositionally biased region" description="Gly residues" evidence="2">
    <location>
        <begin position="421"/>
        <end position="434"/>
    </location>
</feature>
<dbReference type="EMBL" id="MCFD01000001">
    <property type="protein sequence ID" value="ORX74372.1"/>
    <property type="molecule type" value="Genomic_DNA"/>
</dbReference>
<comment type="caution">
    <text evidence="3">The sequence shown here is derived from an EMBL/GenBank/DDBJ whole genome shotgun (WGS) entry which is preliminary data.</text>
</comment>
<proteinExistence type="predicted"/>
<evidence type="ECO:0000313" key="3">
    <source>
        <dbReference type="EMBL" id="ORX74372.1"/>
    </source>
</evidence>
<evidence type="ECO:0000256" key="2">
    <source>
        <dbReference type="SAM" id="MobiDB-lite"/>
    </source>
</evidence>
<dbReference type="AlphaFoldDB" id="A0A1Y1WLJ5"/>
<reference evidence="3 4" key="1">
    <citation type="submission" date="2016-07" db="EMBL/GenBank/DDBJ databases">
        <title>Pervasive Adenine N6-methylation of Active Genes in Fungi.</title>
        <authorList>
            <consortium name="DOE Joint Genome Institute"/>
            <person name="Mondo S.J."/>
            <person name="Dannebaum R.O."/>
            <person name="Kuo R.C."/>
            <person name="Labutti K."/>
            <person name="Haridas S."/>
            <person name="Kuo A."/>
            <person name="Salamov A."/>
            <person name="Ahrendt S.R."/>
            <person name="Lipzen A."/>
            <person name="Sullivan W."/>
            <person name="Andreopoulos W.B."/>
            <person name="Clum A."/>
            <person name="Lindquist E."/>
            <person name="Daum C."/>
            <person name="Ramamoorthy G.K."/>
            <person name="Gryganskyi A."/>
            <person name="Culley D."/>
            <person name="Magnuson J.K."/>
            <person name="James T.Y."/>
            <person name="O'Malley M.A."/>
            <person name="Stajich J.E."/>
            <person name="Spatafora J.W."/>
            <person name="Visel A."/>
            <person name="Grigoriev I.V."/>
        </authorList>
    </citation>
    <scope>NUCLEOTIDE SEQUENCE [LARGE SCALE GENOMIC DNA]</scope>
    <source>
        <strain evidence="3 4">ATCC 12442</strain>
    </source>
</reference>
<feature type="region of interest" description="Disordered" evidence="2">
    <location>
        <begin position="393"/>
        <end position="441"/>
    </location>
</feature>
<feature type="region of interest" description="Disordered" evidence="2">
    <location>
        <begin position="25"/>
        <end position="48"/>
    </location>
</feature>
<protein>
    <submittedName>
        <fullName evidence="3">Uncharacterized protein</fullName>
    </submittedName>
</protein>
<evidence type="ECO:0000313" key="4">
    <source>
        <dbReference type="Proteomes" id="UP000193922"/>
    </source>
</evidence>
<accession>A0A1Y1WLJ5</accession>
<organism evidence="3 4">
    <name type="scientific">Linderina pennispora</name>
    <dbReference type="NCBI Taxonomy" id="61395"/>
    <lineage>
        <taxon>Eukaryota</taxon>
        <taxon>Fungi</taxon>
        <taxon>Fungi incertae sedis</taxon>
        <taxon>Zoopagomycota</taxon>
        <taxon>Kickxellomycotina</taxon>
        <taxon>Kickxellomycetes</taxon>
        <taxon>Kickxellales</taxon>
        <taxon>Kickxellaceae</taxon>
        <taxon>Linderina</taxon>
    </lineage>
</organism>
<dbReference type="RefSeq" id="XP_040747583.1">
    <property type="nucleotide sequence ID" value="XM_040883539.1"/>
</dbReference>
<dbReference type="GeneID" id="63800187"/>
<gene>
    <name evidence="3" type="ORF">DL89DRAFT_15130</name>
</gene>
<evidence type="ECO:0000256" key="1">
    <source>
        <dbReference type="SAM" id="Coils"/>
    </source>
</evidence>
<feature type="coiled-coil region" evidence="1">
    <location>
        <begin position="109"/>
        <end position="164"/>
    </location>
</feature>
<dbReference type="Proteomes" id="UP000193922">
    <property type="component" value="Unassembled WGS sequence"/>
</dbReference>
<feature type="compositionally biased region" description="Basic and acidic residues" evidence="2">
    <location>
        <begin position="399"/>
        <end position="419"/>
    </location>
</feature>
<name>A0A1Y1WLJ5_9FUNG</name>
<sequence>MENVHCLTPDQAAQRLLSLVQTLGMEGQRNERSTNSKKARNAQPDPSSISWAFHETVDKDGLLRWLAENLDASRNGLCDDELEFLDYLDRIEYTGSDLSAAGEKDLAASFELRAQLDRLEKQISQSRQHKKTLQEQSAMLDKRTEQLMQQLSELRVEEEALARAASSADAEVSRTTSMYQGFLDEAALATRKLASALSPASGRNAAGSLTKHFMFQCEDEVDEMCCAIKDYMTELGEFVETGMRKADVLPSPWKEFEPFATRSVADLLNVAKSEHGRIARDIVPMAQLKLKLDIERELLLASRSEADKALASGDLVQRCEQYMHDGEHASGWTSSVEAHAVNLSGAVLSHLEEPGQVRHFGDVMEQLRQQWAALAENRRDQQSQDLEIAAQSIGPQRQAADEAMHRLAEEQADSGRLECDVGGGSDQPGAGQQGAGEKTGR</sequence>